<dbReference type="Pfam" id="PF20981">
    <property type="entry name" value="AAR2_1st"/>
    <property type="match status" value="1"/>
</dbReference>
<dbReference type="InterPro" id="IPR033648">
    <property type="entry name" value="AAR2_C"/>
</dbReference>
<sequence>MSLSPAVLLLDLPPSALAGIDLLSFTATPRFRGVKDLPPGLHFIFTGSSTAFSIRHGLWIRIARPSSGTQQLIITRWDPATENLSREQDPAENLRWRANIGEFWREGLTPYRQSSSSPNATSSQQETSDWLTLTSQITPALLSRITQDTPQTFWSLTSASSASRDLDHIPGLSAAEAVLHPEKDLRFLPIDLKQTWPTGATGRERTEAAQDRSWALGELITQHCGEVGRNEVVGEMQFCFLMVLTLNNWSCLEQWKRILTLLFTCRKAIVTFPDLFVRAIAALRLQLSHCKDAEGGLIDLADEGGSLLKSLLVRFRQSLDTLPTLEVQDVVDELDDLEAYLKDEHSWQFGGTFVKSGVLELEDGEQVRMDTTAYDEEDESGEYAPQMVDLTPEQMKELGIESVGDLRAKLTGTKLHDEDVVEEVAGESEDDDSGGSGSDDDDEDEEEQDLEDMDARY</sequence>
<dbReference type="CDD" id="cd13778">
    <property type="entry name" value="Aar2_C"/>
    <property type="match status" value="1"/>
</dbReference>
<proteinExistence type="inferred from homology"/>
<evidence type="ECO:0000259" key="4">
    <source>
        <dbReference type="Pfam" id="PF05282"/>
    </source>
</evidence>
<comment type="similarity">
    <text evidence="1">Belongs to the AAR2 family.</text>
</comment>
<accession>A0A1V8T934</accession>
<dbReference type="OrthoDB" id="201752at2759"/>
<dbReference type="CDD" id="cd13777">
    <property type="entry name" value="Aar2_N"/>
    <property type="match status" value="1"/>
</dbReference>
<dbReference type="InParanoid" id="A0A1V8T934"/>
<keyword evidence="7" id="KW-1185">Reference proteome</keyword>
<dbReference type="Gene3D" id="1.25.40.550">
    <property type="entry name" value="Aar2, C-terminal domain-like"/>
    <property type="match status" value="1"/>
</dbReference>
<protein>
    <submittedName>
        <fullName evidence="6">Uncharacterized protein</fullName>
    </submittedName>
</protein>
<evidence type="ECO:0000313" key="6">
    <source>
        <dbReference type="EMBL" id="OQO07913.1"/>
    </source>
</evidence>
<evidence type="ECO:0000259" key="5">
    <source>
        <dbReference type="Pfam" id="PF20981"/>
    </source>
</evidence>
<name>A0A1V8T934_9PEZI</name>
<comment type="caution">
    <text evidence="6">The sequence shown here is derived from an EMBL/GenBank/DDBJ whole genome shotgun (WGS) entry which is preliminary data.</text>
</comment>
<feature type="region of interest" description="Disordered" evidence="2">
    <location>
        <begin position="414"/>
        <end position="457"/>
    </location>
</feature>
<feature type="domain" description="AAR2 C-terminal" evidence="4">
    <location>
        <begin position="187"/>
        <end position="349"/>
    </location>
</feature>
<dbReference type="EMBL" id="NAJO01000013">
    <property type="protein sequence ID" value="OQO07913.1"/>
    <property type="molecule type" value="Genomic_DNA"/>
</dbReference>
<keyword evidence="3" id="KW-0732">Signal</keyword>
<evidence type="ECO:0000256" key="3">
    <source>
        <dbReference type="SAM" id="SignalP"/>
    </source>
</evidence>
<dbReference type="InterPro" id="IPR033647">
    <property type="entry name" value="Aar2_N"/>
</dbReference>
<feature type="chain" id="PRO_5012280278" evidence="3">
    <location>
        <begin position="19"/>
        <end position="457"/>
    </location>
</feature>
<feature type="compositionally biased region" description="Acidic residues" evidence="2">
    <location>
        <begin position="419"/>
        <end position="457"/>
    </location>
</feature>
<dbReference type="InterPro" id="IPR038516">
    <property type="entry name" value="AAR2_N_sf"/>
</dbReference>
<dbReference type="Gene3D" id="2.60.34.20">
    <property type="match status" value="1"/>
</dbReference>
<dbReference type="AlphaFoldDB" id="A0A1V8T934"/>
<dbReference type="Proteomes" id="UP000192596">
    <property type="component" value="Unassembled WGS sequence"/>
</dbReference>
<gene>
    <name evidence="6" type="ORF">B0A48_06705</name>
</gene>
<dbReference type="PANTHER" id="PTHR12689:SF4">
    <property type="entry name" value="PROTEIN AAR2 HOMOLOG"/>
    <property type="match status" value="1"/>
</dbReference>
<evidence type="ECO:0000313" key="7">
    <source>
        <dbReference type="Proteomes" id="UP000192596"/>
    </source>
</evidence>
<dbReference type="GO" id="GO:0000244">
    <property type="term" value="P:spliceosomal tri-snRNP complex assembly"/>
    <property type="evidence" value="ECO:0007669"/>
    <property type="project" value="TreeGrafter"/>
</dbReference>
<feature type="domain" description="AAR2 N-terminal" evidence="5">
    <location>
        <begin position="5"/>
        <end position="146"/>
    </location>
</feature>
<dbReference type="STRING" id="1507870.A0A1V8T934"/>
<dbReference type="PANTHER" id="PTHR12689">
    <property type="entry name" value="A1 CISTRON SPLICING FACTOR AAR2-RELATED"/>
    <property type="match status" value="1"/>
</dbReference>
<dbReference type="InterPro" id="IPR038514">
    <property type="entry name" value="AAR2_C_sf"/>
</dbReference>
<organism evidence="6 7">
    <name type="scientific">Cryoendolithus antarcticus</name>
    <dbReference type="NCBI Taxonomy" id="1507870"/>
    <lineage>
        <taxon>Eukaryota</taxon>
        <taxon>Fungi</taxon>
        <taxon>Dikarya</taxon>
        <taxon>Ascomycota</taxon>
        <taxon>Pezizomycotina</taxon>
        <taxon>Dothideomycetes</taxon>
        <taxon>Dothideomycetidae</taxon>
        <taxon>Cladosporiales</taxon>
        <taxon>Cladosporiaceae</taxon>
        <taxon>Cryoendolithus</taxon>
    </lineage>
</organism>
<dbReference type="InterPro" id="IPR007946">
    <property type="entry name" value="AAR2"/>
</dbReference>
<evidence type="ECO:0000256" key="1">
    <source>
        <dbReference type="ARBA" id="ARBA00006281"/>
    </source>
</evidence>
<feature type="signal peptide" evidence="3">
    <location>
        <begin position="1"/>
        <end position="18"/>
    </location>
</feature>
<evidence type="ECO:0000256" key="2">
    <source>
        <dbReference type="SAM" id="MobiDB-lite"/>
    </source>
</evidence>
<reference evidence="7" key="1">
    <citation type="submission" date="2017-03" db="EMBL/GenBank/DDBJ databases">
        <title>Genomes of endolithic fungi from Antarctica.</title>
        <authorList>
            <person name="Coleine C."/>
            <person name="Masonjones S."/>
            <person name="Stajich J.E."/>
        </authorList>
    </citation>
    <scope>NUCLEOTIDE SEQUENCE [LARGE SCALE GENOMIC DNA]</scope>
    <source>
        <strain evidence="7">CCFEE 5527</strain>
    </source>
</reference>
<dbReference type="Pfam" id="PF05282">
    <property type="entry name" value="AAR2"/>
    <property type="match status" value="1"/>
</dbReference>